<name>A0A8F2DF28_9MOLU</name>
<evidence type="ECO:0000313" key="1">
    <source>
        <dbReference type="EMBL" id="QWS78911.1"/>
    </source>
</evidence>
<organism evidence="1">
    <name type="scientific">Mycoplasma anserisalpingitidis</name>
    <dbReference type="NCBI Taxonomy" id="519450"/>
    <lineage>
        <taxon>Bacteria</taxon>
        <taxon>Bacillati</taxon>
        <taxon>Mycoplasmatota</taxon>
        <taxon>Mollicutes</taxon>
        <taxon>Mycoplasmataceae</taxon>
        <taxon>Mycoplasma</taxon>
    </lineage>
</organism>
<reference evidence="1" key="1">
    <citation type="journal article" date="2021" name="Infect. Genet. Evol.">
        <title>Novel prophage-like sequences in Mycoplasma anserisalpingitidis.</title>
        <authorList>
            <person name="Kovacs A.B."/>
            <person name="Wehmann E."/>
            <person name="Svab D."/>
            <person name="Beko K."/>
            <person name="Grozner D."/>
            <person name="Mitter A."/>
            <person name="Bali K."/>
            <person name="Morrow C.J."/>
            <person name="Banyai K."/>
            <person name="Gyuranecz M."/>
        </authorList>
    </citation>
    <scope>NUCLEOTIDE SEQUENCE</scope>
    <source>
        <strain evidence="1">MYCAV342</strain>
    </source>
</reference>
<protein>
    <submittedName>
        <fullName evidence="1">Uncharacterized protein</fullName>
    </submittedName>
</protein>
<accession>A0A8F2DF28</accession>
<proteinExistence type="predicted"/>
<dbReference type="AlphaFoldDB" id="A0A8F2DF28"/>
<dbReference type="EMBL" id="MT872810">
    <property type="protein sequence ID" value="QWS78911.1"/>
    <property type="molecule type" value="Genomic_DNA"/>
</dbReference>
<sequence length="406" mass="47968">MRTTRNIEQVFSKISGFLIDVKYWIIKNNFYDLPNIQEICLKSNCVKTAFPIDYYCSANNKNAANENLYYIKSMVSFLEENIFRINNVITKNDEVKIKLDTLKSIKNIDIEDNKIVIHMLEINNKYIPFANVFALCCLILYKLKNQGYNFNLWSLNEKDNDIWEKIKEIVSKNKFVFRIYESQEEINKKFYKKFLLTDNKNIGVNYGVFSNIIGNKIIAKNISTKNKIINYIQSDLKNVLAFKCVNNIGLIYKIFDQWLKIQRMFSEEIISEMPLYAFDFEYWKTLFESVGSLLPFNIPEKDLIFDFQLKTKRNGGYYIRHIIPSKWIYNKEVFLYRGDNHFNLNNLVIKSLINKECTISDDLIQELISIGVINIPYLISKYGINKQKIDKASWVIKNEIHSIILI</sequence>